<comment type="caution">
    <text evidence="1">The sequence shown here is derived from an EMBL/GenBank/DDBJ whole genome shotgun (WGS) entry which is preliminary data.</text>
</comment>
<dbReference type="HOGENOM" id="CLU_874035_0_0_9"/>
<sequence>MCTKVLVVLGGDLDEELVPRYRRAEQDGTLSIVGYATCTGQGLSIEGASETVSVQRVLLSCSKLYPMLAYLRQYAPEIPRASLLDGRIFRMSGLDVPRLFAENVGYGALQAELTDREENFLDATHAEIPRVWSYGSRMVSVGVKSRVGGRIEWGYRSGAQEVRVGNYTSFGPHIVLEVGLNNQHDYRRVTTYDPGCMDFDTEDWCSSLGYKSPAGGVHIGSDVWIGRGSRLKAAGDSGVLTVGDGAVIAADSVVVKDVPPYAIVGGNPAQIIKYRFPPEMIEALLHLRWWDWPLEKIHDNLDVMNDPAAFLQRHGLWR</sequence>
<keyword evidence="2" id="KW-1185">Reference proteome</keyword>
<organism evidence="1 2">
    <name type="scientific">Selenomonas infelix ATCC 43532</name>
    <dbReference type="NCBI Taxonomy" id="679201"/>
    <lineage>
        <taxon>Bacteria</taxon>
        <taxon>Bacillati</taxon>
        <taxon>Bacillota</taxon>
        <taxon>Negativicutes</taxon>
        <taxon>Selenomonadales</taxon>
        <taxon>Selenomonadaceae</taxon>
        <taxon>Selenomonas</taxon>
    </lineage>
</organism>
<name>G5GQN6_9FIRM</name>
<dbReference type="RefSeq" id="WP_006693003.1">
    <property type="nucleotide sequence ID" value="NZ_JH376799.1"/>
</dbReference>
<dbReference type="SUPFAM" id="SSF51161">
    <property type="entry name" value="Trimeric LpxA-like enzymes"/>
    <property type="match status" value="1"/>
</dbReference>
<dbReference type="PATRIC" id="fig|679201.3.peg.1583"/>
<proteinExistence type="predicted"/>
<reference evidence="1 2" key="1">
    <citation type="submission" date="2011-08" db="EMBL/GenBank/DDBJ databases">
        <title>The Genome Sequence of Selenomonas infelix ATCC 43532.</title>
        <authorList>
            <consortium name="The Broad Institute Genome Sequencing Platform"/>
            <person name="Earl A."/>
            <person name="Ward D."/>
            <person name="Feldgarden M."/>
            <person name="Gevers D."/>
            <person name="Izard J."/>
            <person name="Blanton J.M."/>
            <person name="Baranova O.V."/>
            <person name="Dewhirst F.E."/>
            <person name="Young S.K."/>
            <person name="Zeng Q."/>
            <person name="Gargeya S."/>
            <person name="Fitzgerald M."/>
            <person name="Haas B."/>
            <person name="Abouelleil A."/>
            <person name="Alvarado L."/>
            <person name="Arachchi H.M."/>
            <person name="Berlin A."/>
            <person name="Brown A."/>
            <person name="Chapman S.B."/>
            <person name="Chen Z."/>
            <person name="Dunbar C."/>
            <person name="Freedman E."/>
            <person name="Gearin G."/>
            <person name="Gellesch M."/>
            <person name="Goldberg J."/>
            <person name="Griggs A."/>
            <person name="Gujja S."/>
            <person name="Heiman D."/>
            <person name="Howarth C."/>
            <person name="Larson L."/>
            <person name="Lui A."/>
            <person name="MacDonald P.J.P."/>
            <person name="Montmayeur A."/>
            <person name="Murphy C."/>
            <person name="Neiman D."/>
            <person name="Pearson M."/>
            <person name="Priest M."/>
            <person name="Roberts A."/>
            <person name="Saif S."/>
            <person name="Shea T."/>
            <person name="Shenoy N."/>
            <person name="Sisk P."/>
            <person name="Stolte C."/>
            <person name="Sykes S."/>
            <person name="Wortman J."/>
            <person name="Nusbaum C."/>
            <person name="Birren B."/>
        </authorList>
    </citation>
    <scope>NUCLEOTIDE SEQUENCE [LARGE SCALE GENOMIC DNA]</scope>
    <source>
        <strain evidence="1 2">ATCC 43532</strain>
    </source>
</reference>
<dbReference type="AlphaFoldDB" id="G5GQN6"/>
<dbReference type="Proteomes" id="UP000004129">
    <property type="component" value="Unassembled WGS sequence"/>
</dbReference>
<dbReference type="InterPro" id="IPR050179">
    <property type="entry name" value="Trans_hexapeptide_repeat"/>
</dbReference>
<evidence type="ECO:0000313" key="2">
    <source>
        <dbReference type="Proteomes" id="UP000004129"/>
    </source>
</evidence>
<dbReference type="PANTHER" id="PTHR43300:SF11">
    <property type="entry name" value="ACETYLTRANSFERASE RV3034C-RELATED"/>
    <property type="match status" value="1"/>
</dbReference>
<dbReference type="EMBL" id="ACZM01000015">
    <property type="protein sequence ID" value="EHG20671.1"/>
    <property type="molecule type" value="Genomic_DNA"/>
</dbReference>
<dbReference type="STRING" id="679201.HMPREF9334_01567"/>
<evidence type="ECO:0008006" key="3">
    <source>
        <dbReference type="Google" id="ProtNLM"/>
    </source>
</evidence>
<dbReference type="InterPro" id="IPR011004">
    <property type="entry name" value="Trimer_LpxA-like_sf"/>
</dbReference>
<accession>G5GQN6</accession>
<dbReference type="eggNOG" id="COG0110">
    <property type="taxonomic scope" value="Bacteria"/>
</dbReference>
<dbReference type="CDD" id="cd03349">
    <property type="entry name" value="LbH_XAT"/>
    <property type="match status" value="1"/>
</dbReference>
<dbReference type="PANTHER" id="PTHR43300">
    <property type="entry name" value="ACETYLTRANSFERASE"/>
    <property type="match status" value="1"/>
</dbReference>
<protein>
    <recommendedName>
        <fullName evidence="3">Acetyltransferase</fullName>
    </recommendedName>
</protein>
<dbReference type="Gene3D" id="2.160.10.10">
    <property type="entry name" value="Hexapeptide repeat proteins"/>
    <property type="match status" value="1"/>
</dbReference>
<evidence type="ECO:0000313" key="1">
    <source>
        <dbReference type="EMBL" id="EHG20671.1"/>
    </source>
</evidence>
<gene>
    <name evidence="1" type="ORF">HMPREF9334_01567</name>
</gene>
<dbReference type="OrthoDB" id="9801697at2"/>